<dbReference type="AlphaFoldDB" id="A0AAW0B2D6"/>
<accession>A0AAW0B2D6</accession>
<proteinExistence type="predicted"/>
<sequence>MSAQENSTSWFCTPGDRLLVVLEELIFLRDEVKQAMQLLDSQSYGRPLAGSPITTSPEHLTLDQSADVDRDAILRTFHTASAIGVSPGITVQCREALRSEVGSLANSNLEFPQDHQSGGVDSLFPRGTWEDNIPMSSQTYRIDLLMGRFRKIKCVDGMIMELRRDVSALRQAIMDPTRRWFLVDGREIYAQHQYMRERDNRMQILLEGLIGRYSNDGPSTVAADLSGHAMDVD</sequence>
<keyword evidence="2" id="KW-1185">Reference proteome</keyword>
<dbReference type="Proteomes" id="UP001383192">
    <property type="component" value="Unassembled WGS sequence"/>
</dbReference>
<dbReference type="EMBL" id="JAYKXP010000211">
    <property type="protein sequence ID" value="KAK7019364.1"/>
    <property type="molecule type" value="Genomic_DNA"/>
</dbReference>
<protein>
    <submittedName>
        <fullName evidence="1">Uncharacterized protein</fullName>
    </submittedName>
</protein>
<evidence type="ECO:0000313" key="2">
    <source>
        <dbReference type="Proteomes" id="UP001383192"/>
    </source>
</evidence>
<organism evidence="1 2">
    <name type="scientific">Paramarasmius palmivorus</name>
    <dbReference type="NCBI Taxonomy" id="297713"/>
    <lineage>
        <taxon>Eukaryota</taxon>
        <taxon>Fungi</taxon>
        <taxon>Dikarya</taxon>
        <taxon>Basidiomycota</taxon>
        <taxon>Agaricomycotina</taxon>
        <taxon>Agaricomycetes</taxon>
        <taxon>Agaricomycetidae</taxon>
        <taxon>Agaricales</taxon>
        <taxon>Marasmiineae</taxon>
        <taxon>Marasmiaceae</taxon>
        <taxon>Paramarasmius</taxon>
    </lineage>
</organism>
<name>A0AAW0B2D6_9AGAR</name>
<evidence type="ECO:0000313" key="1">
    <source>
        <dbReference type="EMBL" id="KAK7019364.1"/>
    </source>
</evidence>
<gene>
    <name evidence="1" type="ORF">VNI00_018108</name>
</gene>
<reference evidence="1 2" key="1">
    <citation type="submission" date="2024-01" db="EMBL/GenBank/DDBJ databases">
        <title>A draft genome for a cacao thread blight-causing isolate of Paramarasmius palmivorus.</title>
        <authorList>
            <person name="Baruah I.K."/>
            <person name="Bukari Y."/>
            <person name="Amoako-Attah I."/>
            <person name="Meinhardt L.W."/>
            <person name="Bailey B.A."/>
            <person name="Cohen S.P."/>
        </authorList>
    </citation>
    <scope>NUCLEOTIDE SEQUENCE [LARGE SCALE GENOMIC DNA]</scope>
    <source>
        <strain evidence="1 2">GH-12</strain>
    </source>
</reference>
<comment type="caution">
    <text evidence="1">The sequence shown here is derived from an EMBL/GenBank/DDBJ whole genome shotgun (WGS) entry which is preliminary data.</text>
</comment>